<evidence type="ECO:0000313" key="2">
    <source>
        <dbReference type="EMBL" id="KAL0284505.1"/>
    </source>
</evidence>
<name>A0AAW2IR06_9LAMI</name>
<gene>
    <name evidence="2" type="ORF">Sangu_2821500</name>
</gene>
<reference evidence="2" key="2">
    <citation type="journal article" date="2024" name="Plant">
        <title>Genomic evolution and insights into agronomic trait innovations of Sesamum species.</title>
        <authorList>
            <person name="Miao H."/>
            <person name="Wang L."/>
            <person name="Qu L."/>
            <person name="Liu H."/>
            <person name="Sun Y."/>
            <person name="Le M."/>
            <person name="Wang Q."/>
            <person name="Wei S."/>
            <person name="Zheng Y."/>
            <person name="Lin W."/>
            <person name="Duan Y."/>
            <person name="Cao H."/>
            <person name="Xiong S."/>
            <person name="Wang X."/>
            <person name="Wei L."/>
            <person name="Li C."/>
            <person name="Ma Q."/>
            <person name="Ju M."/>
            <person name="Zhao R."/>
            <person name="Li G."/>
            <person name="Mu C."/>
            <person name="Tian Q."/>
            <person name="Mei H."/>
            <person name="Zhang T."/>
            <person name="Gao T."/>
            <person name="Zhang H."/>
        </authorList>
    </citation>
    <scope>NUCLEOTIDE SEQUENCE</scope>
    <source>
        <strain evidence="2">G01</strain>
    </source>
</reference>
<proteinExistence type="predicted"/>
<protein>
    <submittedName>
        <fullName evidence="2">Uncharacterized protein</fullName>
    </submittedName>
</protein>
<dbReference type="AlphaFoldDB" id="A0AAW2IR06"/>
<evidence type="ECO:0000256" key="1">
    <source>
        <dbReference type="SAM" id="MobiDB-lite"/>
    </source>
</evidence>
<comment type="caution">
    <text evidence="2">The sequence shown here is derived from an EMBL/GenBank/DDBJ whole genome shotgun (WGS) entry which is preliminary data.</text>
</comment>
<sequence>MTWMVSLTETDRRMCAPRGGEHKRVGPLRDDCWRWRYDGKTSGGNENEENKPDSGRKWMGFGAINSPEDGELIGGGFEQWVGRTAAN</sequence>
<organism evidence="2">
    <name type="scientific">Sesamum angustifolium</name>
    <dbReference type="NCBI Taxonomy" id="2727405"/>
    <lineage>
        <taxon>Eukaryota</taxon>
        <taxon>Viridiplantae</taxon>
        <taxon>Streptophyta</taxon>
        <taxon>Embryophyta</taxon>
        <taxon>Tracheophyta</taxon>
        <taxon>Spermatophyta</taxon>
        <taxon>Magnoliopsida</taxon>
        <taxon>eudicotyledons</taxon>
        <taxon>Gunneridae</taxon>
        <taxon>Pentapetalae</taxon>
        <taxon>asterids</taxon>
        <taxon>lamiids</taxon>
        <taxon>Lamiales</taxon>
        <taxon>Pedaliaceae</taxon>
        <taxon>Sesamum</taxon>
    </lineage>
</organism>
<feature type="region of interest" description="Disordered" evidence="1">
    <location>
        <begin position="38"/>
        <end position="57"/>
    </location>
</feature>
<dbReference type="EMBL" id="JACGWK010001650">
    <property type="protein sequence ID" value="KAL0284505.1"/>
    <property type="molecule type" value="Genomic_DNA"/>
</dbReference>
<accession>A0AAW2IR06</accession>
<reference evidence="2" key="1">
    <citation type="submission" date="2020-06" db="EMBL/GenBank/DDBJ databases">
        <authorList>
            <person name="Li T."/>
            <person name="Hu X."/>
            <person name="Zhang T."/>
            <person name="Song X."/>
            <person name="Zhang H."/>
            <person name="Dai N."/>
            <person name="Sheng W."/>
            <person name="Hou X."/>
            <person name="Wei L."/>
        </authorList>
    </citation>
    <scope>NUCLEOTIDE SEQUENCE</scope>
    <source>
        <strain evidence="2">G01</strain>
        <tissue evidence="2">Leaf</tissue>
    </source>
</reference>